<evidence type="ECO:0000256" key="1">
    <source>
        <dbReference type="SAM" id="MobiDB-lite"/>
    </source>
</evidence>
<organism evidence="2 3">
    <name type="scientific">Lipomyces starkeyi NRRL Y-11557</name>
    <dbReference type="NCBI Taxonomy" id="675824"/>
    <lineage>
        <taxon>Eukaryota</taxon>
        <taxon>Fungi</taxon>
        <taxon>Dikarya</taxon>
        <taxon>Ascomycota</taxon>
        <taxon>Saccharomycotina</taxon>
        <taxon>Lipomycetes</taxon>
        <taxon>Lipomycetales</taxon>
        <taxon>Lipomycetaceae</taxon>
        <taxon>Lipomyces</taxon>
    </lineage>
</organism>
<evidence type="ECO:0000313" key="2">
    <source>
        <dbReference type="EMBL" id="ODQ76256.1"/>
    </source>
</evidence>
<gene>
    <name evidence="2" type="ORF">LIPSTDRAFT_67138</name>
</gene>
<feature type="compositionally biased region" description="Polar residues" evidence="1">
    <location>
        <begin position="47"/>
        <end position="57"/>
    </location>
</feature>
<dbReference type="Proteomes" id="UP000094385">
    <property type="component" value="Unassembled WGS sequence"/>
</dbReference>
<dbReference type="EMBL" id="KV454289">
    <property type="protein sequence ID" value="ODQ76256.1"/>
    <property type="molecule type" value="Genomic_DNA"/>
</dbReference>
<protein>
    <submittedName>
        <fullName evidence="2">Uncharacterized protein</fullName>
    </submittedName>
</protein>
<feature type="region of interest" description="Disordered" evidence="1">
    <location>
        <begin position="30"/>
        <end position="57"/>
    </location>
</feature>
<evidence type="ECO:0000313" key="3">
    <source>
        <dbReference type="Proteomes" id="UP000094385"/>
    </source>
</evidence>
<keyword evidence="3" id="KW-1185">Reference proteome</keyword>
<name>A0A1E3QF08_LIPST</name>
<dbReference type="AlphaFoldDB" id="A0A1E3QF08"/>
<proteinExistence type="predicted"/>
<sequence>MSSTTEPKLLTMYPSPGLSLLVAHLTLASQGTKEPTKVSPKCKSPWTDPSSTNNHIFHSHQPTILIHIAAAR</sequence>
<reference evidence="2 3" key="1">
    <citation type="journal article" date="2016" name="Proc. Natl. Acad. Sci. U.S.A.">
        <title>Comparative genomics of biotechnologically important yeasts.</title>
        <authorList>
            <person name="Riley R."/>
            <person name="Haridas S."/>
            <person name="Wolfe K.H."/>
            <person name="Lopes M.R."/>
            <person name="Hittinger C.T."/>
            <person name="Goeker M."/>
            <person name="Salamov A.A."/>
            <person name="Wisecaver J.H."/>
            <person name="Long T.M."/>
            <person name="Calvey C.H."/>
            <person name="Aerts A.L."/>
            <person name="Barry K.W."/>
            <person name="Choi C."/>
            <person name="Clum A."/>
            <person name="Coughlan A.Y."/>
            <person name="Deshpande S."/>
            <person name="Douglass A.P."/>
            <person name="Hanson S.J."/>
            <person name="Klenk H.-P."/>
            <person name="LaButti K.M."/>
            <person name="Lapidus A."/>
            <person name="Lindquist E.A."/>
            <person name="Lipzen A.M."/>
            <person name="Meier-Kolthoff J.P."/>
            <person name="Ohm R.A."/>
            <person name="Otillar R.P."/>
            <person name="Pangilinan J.L."/>
            <person name="Peng Y."/>
            <person name="Rokas A."/>
            <person name="Rosa C.A."/>
            <person name="Scheuner C."/>
            <person name="Sibirny A.A."/>
            <person name="Slot J.C."/>
            <person name="Stielow J.B."/>
            <person name="Sun H."/>
            <person name="Kurtzman C.P."/>
            <person name="Blackwell M."/>
            <person name="Grigoriev I.V."/>
            <person name="Jeffries T.W."/>
        </authorList>
    </citation>
    <scope>NUCLEOTIDE SEQUENCE [LARGE SCALE GENOMIC DNA]</scope>
    <source>
        <strain evidence="2 3">NRRL Y-11557</strain>
    </source>
</reference>
<accession>A0A1E3QF08</accession>